<evidence type="ECO:0000313" key="2">
    <source>
        <dbReference type="EMBL" id="CAD6245953.1"/>
    </source>
</evidence>
<comment type="caution">
    <text evidence="2">The sequence shown here is derived from an EMBL/GenBank/DDBJ whole genome shotgun (WGS) entry which is preliminary data.</text>
</comment>
<keyword evidence="3" id="KW-1185">Reference proteome</keyword>
<organism evidence="2 3">
    <name type="scientific">Miscanthus lutarioriparius</name>
    <dbReference type="NCBI Taxonomy" id="422564"/>
    <lineage>
        <taxon>Eukaryota</taxon>
        <taxon>Viridiplantae</taxon>
        <taxon>Streptophyta</taxon>
        <taxon>Embryophyta</taxon>
        <taxon>Tracheophyta</taxon>
        <taxon>Spermatophyta</taxon>
        <taxon>Magnoliopsida</taxon>
        <taxon>Liliopsida</taxon>
        <taxon>Poales</taxon>
        <taxon>Poaceae</taxon>
        <taxon>PACMAD clade</taxon>
        <taxon>Panicoideae</taxon>
        <taxon>Andropogonodae</taxon>
        <taxon>Andropogoneae</taxon>
        <taxon>Saccharinae</taxon>
        <taxon>Miscanthus</taxon>
    </lineage>
</organism>
<proteinExistence type="predicted"/>
<evidence type="ECO:0000313" key="3">
    <source>
        <dbReference type="Proteomes" id="UP000604825"/>
    </source>
</evidence>
<name>A0A811PKF6_9POAL</name>
<evidence type="ECO:0000256" key="1">
    <source>
        <dbReference type="SAM" id="Coils"/>
    </source>
</evidence>
<dbReference type="AlphaFoldDB" id="A0A811PKF6"/>
<feature type="coiled-coil region" evidence="1">
    <location>
        <begin position="141"/>
        <end position="175"/>
    </location>
</feature>
<keyword evidence="1" id="KW-0175">Coiled coil</keyword>
<dbReference type="EMBL" id="CAJGYO010000007">
    <property type="protein sequence ID" value="CAD6245953.1"/>
    <property type="molecule type" value="Genomic_DNA"/>
</dbReference>
<dbReference type="OrthoDB" id="720159at2759"/>
<gene>
    <name evidence="2" type="ORF">NCGR_LOCUS30233</name>
</gene>
<accession>A0A811PKF6</accession>
<dbReference type="Proteomes" id="UP000604825">
    <property type="component" value="Unassembled WGS sequence"/>
</dbReference>
<sequence length="231" mass="25284">MAGRFVFQELASGVSRSTSRLSAKDLLRLRPPLRSSPLRKMAPEPSPMSSLQSILARRFPAVAVGFMAVNLFHGAAVRPGMVVPSNREILSGSEDGIRTLINVFHGAAIHPGTAFPSSSRGLHGPAARFTARSTNGMPSSITNHKDLLHEQNMKIIKLQNEFEITKAEMEVLRANIKTEVIKGQTTVLKYCIIILGAGVVGRLLWLSGLLLNCDEESERELGWLVESYLLQ</sequence>
<protein>
    <submittedName>
        <fullName evidence="2">Uncharacterized protein</fullName>
    </submittedName>
</protein>
<reference evidence="2" key="1">
    <citation type="submission" date="2020-10" db="EMBL/GenBank/DDBJ databases">
        <authorList>
            <person name="Han B."/>
            <person name="Lu T."/>
            <person name="Zhao Q."/>
            <person name="Huang X."/>
            <person name="Zhao Y."/>
        </authorList>
    </citation>
    <scope>NUCLEOTIDE SEQUENCE</scope>
</reference>